<dbReference type="AlphaFoldDB" id="A0A6M0T542"/>
<organism evidence="2 3">
    <name type="scientific">Clostridium botulinum</name>
    <dbReference type="NCBI Taxonomy" id="1491"/>
    <lineage>
        <taxon>Bacteria</taxon>
        <taxon>Bacillati</taxon>
        <taxon>Bacillota</taxon>
        <taxon>Clostridia</taxon>
        <taxon>Eubacteriales</taxon>
        <taxon>Clostridiaceae</taxon>
        <taxon>Clostridium</taxon>
    </lineage>
</organism>
<keyword evidence="1" id="KW-0472">Membrane</keyword>
<reference evidence="2 3" key="1">
    <citation type="submission" date="2019-02" db="EMBL/GenBank/DDBJ databases">
        <title>Genome sequencing of Clostridium botulinum clinical isolates.</title>
        <authorList>
            <person name="Brunt J."/>
            <person name="Van Vliet A.H.M."/>
            <person name="Stringer S.C."/>
            <person name="Grant K.A."/>
            <person name="Carter A.C."/>
            <person name="Peck M.W."/>
        </authorList>
    </citation>
    <scope>NUCLEOTIDE SEQUENCE [LARGE SCALE GENOMIC DNA]</scope>
    <source>
        <strain evidence="2 3">R1125/03</strain>
    </source>
</reference>
<proteinExistence type="predicted"/>
<name>A0A6M0T542_CLOBO</name>
<evidence type="ECO:0008006" key="4">
    <source>
        <dbReference type="Google" id="ProtNLM"/>
    </source>
</evidence>
<dbReference type="EMBL" id="SGJP01000027">
    <property type="protein sequence ID" value="NFA61231.1"/>
    <property type="molecule type" value="Genomic_DNA"/>
</dbReference>
<feature type="transmembrane region" description="Helical" evidence="1">
    <location>
        <begin position="74"/>
        <end position="93"/>
    </location>
</feature>
<accession>A0A6M0T542</accession>
<gene>
    <name evidence="2" type="ORF">EXM42_12760</name>
</gene>
<protein>
    <recommendedName>
        <fullName evidence="4">DUF3784 domain-containing protein</fullName>
    </recommendedName>
</protein>
<keyword evidence="1" id="KW-1133">Transmembrane helix</keyword>
<feature type="transmembrane region" description="Helical" evidence="1">
    <location>
        <begin position="49"/>
        <end position="68"/>
    </location>
</feature>
<keyword evidence="1" id="KW-0812">Transmembrane</keyword>
<evidence type="ECO:0000256" key="1">
    <source>
        <dbReference type="SAM" id="Phobius"/>
    </source>
</evidence>
<comment type="caution">
    <text evidence="2">The sequence shown here is derived from an EMBL/GenBank/DDBJ whole genome shotgun (WGS) entry which is preliminary data.</text>
</comment>
<sequence>MHRILGSIMILLGGVILIIFSFYNNHKGTMKIVNKDNNRFKKYLKDKKLLNLIMGFCFVILGTVSILNIYNGDLIWIISLIILFSDRVIEFIINKKYEEIS</sequence>
<dbReference type="Proteomes" id="UP000473089">
    <property type="component" value="Unassembled WGS sequence"/>
</dbReference>
<feature type="transmembrane region" description="Helical" evidence="1">
    <location>
        <begin position="6"/>
        <end position="23"/>
    </location>
</feature>
<evidence type="ECO:0000313" key="3">
    <source>
        <dbReference type="Proteomes" id="UP000473089"/>
    </source>
</evidence>
<evidence type="ECO:0000313" key="2">
    <source>
        <dbReference type="EMBL" id="NFA61231.1"/>
    </source>
</evidence>